<sequence>MLFAIGLIIAGTTPSMVVFIAGRLVHGLACAAVSVPPYVTVARVWALGWRWVFLGVIGLMLPAAATILPPILRVRDRVRGDTSVEWSLALTGAGVSWAAASWLLADSATG</sequence>
<protein>
    <recommendedName>
        <fullName evidence="4">MFS transporter</fullName>
    </recommendedName>
</protein>
<reference evidence="2" key="2">
    <citation type="submission" date="2020-09" db="EMBL/GenBank/DDBJ databases">
        <authorList>
            <person name="Sun Q."/>
            <person name="Zhou Y."/>
        </authorList>
    </citation>
    <scope>NUCLEOTIDE SEQUENCE</scope>
    <source>
        <strain evidence="2">CGMCC 1.8984</strain>
    </source>
</reference>
<name>A0A917PQJ4_9MICO</name>
<comment type="caution">
    <text evidence="2">The sequence shown here is derived from an EMBL/GenBank/DDBJ whole genome shotgun (WGS) entry which is preliminary data.</text>
</comment>
<keyword evidence="1" id="KW-0472">Membrane</keyword>
<evidence type="ECO:0008006" key="4">
    <source>
        <dbReference type="Google" id="ProtNLM"/>
    </source>
</evidence>
<dbReference type="AlphaFoldDB" id="A0A917PQJ4"/>
<gene>
    <name evidence="2" type="ORF">GCM10011372_27540</name>
</gene>
<proteinExistence type="predicted"/>
<reference evidence="2" key="1">
    <citation type="journal article" date="2014" name="Int. J. Syst. Evol. Microbiol.">
        <title>Complete genome sequence of Corynebacterium casei LMG S-19264T (=DSM 44701T), isolated from a smear-ripened cheese.</title>
        <authorList>
            <consortium name="US DOE Joint Genome Institute (JGI-PGF)"/>
            <person name="Walter F."/>
            <person name="Albersmeier A."/>
            <person name="Kalinowski J."/>
            <person name="Ruckert C."/>
        </authorList>
    </citation>
    <scope>NUCLEOTIDE SEQUENCE</scope>
    <source>
        <strain evidence="2">CGMCC 1.8984</strain>
    </source>
</reference>
<keyword evidence="1" id="KW-0812">Transmembrane</keyword>
<keyword evidence="3" id="KW-1185">Reference proteome</keyword>
<keyword evidence="1" id="KW-1133">Transmembrane helix</keyword>
<evidence type="ECO:0000256" key="1">
    <source>
        <dbReference type="SAM" id="Phobius"/>
    </source>
</evidence>
<evidence type="ECO:0000313" key="2">
    <source>
        <dbReference type="EMBL" id="GGJ87563.1"/>
    </source>
</evidence>
<feature type="transmembrane region" description="Helical" evidence="1">
    <location>
        <begin position="47"/>
        <end position="72"/>
    </location>
</feature>
<dbReference type="EMBL" id="BMMD01000017">
    <property type="protein sequence ID" value="GGJ87563.1"/>
    <property type="molecule type" value="Genomic_DNA"/>
</dbReference>
<accession>A0A917PQJ4</accession>
<dbReference type="InterPro" id="IPR036259">
    <property type="entry name" value="MFS_trans_sf"/>
</dbReference>
<dbReference type="SUPFAM" id="SSF103473">
    <property type="entry name" value="MFS general substrate transporter"/>
    <property type="match status" value="1"/>
</dbReference>
<dbReference type="Proteomes" id="UP000636956">
    <property type="component" value="Unassembled WGS sequence"/>
</dbReference>
<organism evidence="2 3">
    <name type="scientific">Agromyces bauzanensis</name>
    <dbReference type="NCBI Taxonomy" id="1308924"/>
    <lineage>
        <taxon>Bacteria</taxon>
        <taxon>Bacillati</taxon>
        <taxon>Actinomycetota</taxon>
        <taxon>Actinomycetes</taxon>
        <taxon>Micrococcales</taxon>
        <taxon>Microbacteriaceae</taxon>
        <taxon>Agromyces</taxon>
    </lineage>
</organism>
<dbReference type="RefSeq" id="WP_188744006.1">
    <property type="nucleotide sequence ID" value="NZ_BAABFW010000005.1"/>
</dbReference>
<evidence type="ECO:0000313" key="3">
    <source>
        <dbReference type="Proteomes" id="UP000636956"/>
    </source>
</evidence>
<feature type="transmembrane region" description="Helical" evidence="1">
    <location>
        <begin position="84"/>
        <end position="105"/>
    </location>
</feature>